<dbReference type="AlphaFoldDB" id="A0AAD8LZP2"/>
<dbReference type="PANTHER" id="PTHR33710:SF62">
    <property type="entry name" value="DUF4283 DOMAIN PROTEIN"/>
    <property type="match status" value="1"/>
</dbReference>
<keyword evidence="2" id="KW-0378">Hydrolase</keyword>
<proteinExistence type="predicted"/>
<protein>
    <submittedName>
        <fullName evidence="2">Endonuclease/exonuclease/phosphatase</fullName>
    </submittedName>
</protein>
<accession>A0AAD8LZP2</accession>
<reference evidence="2" key="2">
    <citation type="submission" date="2023-05" db="EMBL/GenBank/DDBJ databases">
        <authorList>
            <person name="Schelkunov M.I."/>
        </authorList>
    </citation>
    <scope>NUCLEOTIDE SEQUENCE</scope>
    <source>
        <strain evidence="2">Hsosn_3</strain>
        <tissue evidence="2">Leaf</tissue>
    </source>
</reference>
<dbReference type="EMBL" id="JAUIZM010000011">
    <property type="protein sequence ID" value="KAK1356400.1"/>
    <property type="molecule type" value="Genomic_DNA"/>
</dbReference>
<keyword evidence="2" id="KW-0540">Nuclease</keyword>
<keyword evidence="3" id="KW-1185">Reference proteome</keyword>
<name>A0AAD8LZP2_9APIA</name>
<dbReference type="GO" id="GO:0004519">
    <property type="term" value="F:endonuclease activity"/>
    <property type="evidence" value="ECO:0007669"/>
    <property type="project" value="UniProtKB-KW"/>
</dbReference>
<dbReference type="Gene3D" id="3.60.10.10">
    <property type="entry name" value="Endonuclease/exonuclease/phosphatase"/>
    <property type="match status" value="1"/>
</dbReference>
<gene>
    <name evidence="2" type="ORF">POM88_049656</name>
</gene>
<evidence type="ECO:0000313" key="2">
    <source>
        <dbReference type="EMBL" id="KAK1356400.1"/>
    </source>
</evidence>
<dbReference type="Pfam" id="PF03372">
    <property type="entry name" value="Exo_endo_phos"/>
    <property type="match status" value="1"/>
</dbReference>
<reference evidence="2" key="1">
    <citation type="submission" date="2023-02" db="EMBL/GenBank/DDBJ databases">
        <title>Genome of toxic invasive species Heracleum sosnowskyi carries increased number of genes despite the absence of recent whole-genome duplications.</title>
        <authorList>
            <person name="Schelkunov M."/>
            <person name="Shtratnikova V."/>
            <person name="Makarenko M."/>
            <person name="Klepikova A."/>
            <person name="Omelchenko D."/>
            <person name="Novikova G."/>
            <person name="Obukhova E."/>
            <person name="Bogdanov V."/>
            <person name="Penin A."/>
            <person name="Logacheva M."/>
        </authorList>
    </citation>
    <scope>NUCLEOTIDE SEQUENCE</scope>
    <source>
        <strain evidence="2">Hsosn_3</strain>
        <tissue evidence="2">Leaf</tissue>
    </source>
</reference>
<feature type="domain" description="Endonuclease/exonuclease/phosphatase" evidence="1">
    <location>
        <begin position="4"/>
        <end position="206"/>
    </location>
</feature>
<dbReference type="InterPro" id="IPR005135">
    <property type="entry name" value="Endo/exonuclease/phosphatase"/>
</dbReference>
<dbReference type="Proteomes" id="UP001237642">
    <property type="component" value="Unassembled WGS sequence"/>
</dbReference>
<dbReference type="InterPro" id="IPR036691">
    <property type="entry name" value="Endo/exonu/phosph_ase_sf"/>
</dbReference>
<comment type="caution">
    <text evidence="2">The sequence shown here is derived from an EMBL/GenBank/DDBJ whole genome shotgun (WGS) entry which is preliminary data.</text>
</comment>
<keyword evidence="2" id="KW-0255">Endonuclease</keyword>
<organism evidence="2 3">
    <name type="scientific">Heracleum sosnowskyi</name>
    <dbReference type="NCBI Taxonomy" id="360622"/>
    <lineage>
        <taxon>Eukaryota</taxon>
        <taxon>Viridiplantae</taxon>
        <taxon>Streptophyta</taxon>
        <taxon>Embryophyta</taxon>
        <taxon>Tracheophyta</taxon>
        <taxon>Spermatophyta</taxon>
        <taxon>Magnoliopsida</taxon>
        <taxon>eudicotyledons</taxon>
        <taxon>Gunneridae</taxon>
        <taxon>Pentapetalae</taxon>
        <taxon>asterids</taxon>
        <taxon>campanulids</taxon>
        <taxon>Apiales</taxon>
        <taxon>Apiaceae</taxon>
        <taxon>Apioideae</taxon>
        <taxon>apioid superclade</taxon>
        <taxon>Tordylieae</taxon>
        <taxon>Tordyliinae</taxon>
        <taxon>Heracleum</taxon>
    </lineage>
</organism>
<dbReference type="PANTHER" id="PTHR33710">
    <property type="entry name" value="BNAC02G09200D PROTEIN"/>
    <property type="match status" value="1"/>
</dbReference>
<evidence type="ECO:0000259" key="1">
    <source>
        <dbReference type="Pfam" id="PF03372"/>
    </source>
</evidence>
<dbReference type="SUPFAM" id="SSF56219">
    <property type="entry name" value="DNase I-like"/>
    <property type="match status" value="1"/>
</dbReference>
<evidence type="ECO:0000313" key="3">
    <source>
        <dbReference type="Proteomes" id="UP001237642"/>
    </source>
</evidence>
<sequence>MLVLSWNVQGVGKPCMFNVLKSQIQQYKPDLVFLCETKQISWQFENMKRALGFSNGIGVSRKGLSGGLALLWKEDVIVSLRSYSMTHIDAFVSGLNIPPWRFIGFYGNPDSGLRVHSWNLLKKLCFAIEGSWLCCGDFNQILRHFEKKGGKEAPSYLMNNFRETVEICNLKEIRVEGSTYTWCNKQEKHLVFERLDRGFCNSQWEDLFPITVEKHLQRWGYDHCPILIEFAVTVEGLDCGKKKQNTRFHFGVAWKMEEECRKIIERSWDILCVDNNLNLLAKKSSRCRRALDKWNKEKKDALINRDIKVRKQLLKDLSSATDEKV</sequence>